<dbReference type="Pfam" id="PF04212">
    <property type="entry name" value="MIT"/>
    <property type="match status" value="1"/>
</dbReference>
<keyword evidence="3" id="KW-1185">Reference proteome</keyword>
<comment type="caution">
    <text evidence="2">The sequence shown here is derived from an EMBL/GenBank/DDBJ whole genome shotgun (WGS) entry which is preliminary data.</text>
</comment>
<feature type="domain" description="MIT" evidence="1">
    <location>
        <begin position="7"/>
        <end position="73"/>
    </location>
</feature>
<dbReference type="EMBL" id="JBGBPQ010000004">
    <property type="protein sequence ID" value="KAL1525081.1"/>
    <property type="molecule type" value="Genomic_DNA"/>
</dbReference>
<dbReference type="InterPro" id="IPR007330">
    <property type="entry name" value="MIT_dom"/>
</dbReference>
<gene>
    <name evidence="2" type="ORF">AB1Y20_019954</name>
</gene>
<dbReference type="PANTHER" id="PTHR37327">
    <property type="entry name" value="CHROMOSOME 1, WHOLE GENOME SHOTGUN SEQUENCE"/>
    <property type="match status" value="1"/>
</dbReference>
<sequence>MSSTLVEAAIAKAQDAVTADSAGDFEKAIELYKESIDLIKRGMQTPHGDDVVDKAVLQRYLKLYTDRVFKLQEHLTVPAAAKADSLDPLEQAMGTFSLSDLDEIAQRTPPSAPPKEEWRRTFWLMRVLRSSMHRGGFLSPDGKVYVPKRLWVQKGAKFTALLAKSECAECLVNELRQVSSVDYRQPRLVSRELERLVDILDVQQAALSRLLPFIPEPPETGKRGEPSAMGKMTERVKGLAKSLDKTAARLGSMPTKCADPFEYIQTLVDLFDAAAFVEKWIEHYEMSQAVEQDQIINKLRRTTRFLYEVVCTFVVHDLDALLQRHFRKAAAAFAKLTDSRV</sequence>
<evidence type="ECO:0000313" key="3">
    <source>
        <dbReference type="Proteomes" id="UP001515480"/>
    </source>
</evidence>
<accession>A0AB34JSD7</accession>
<proteinExistence type="predicted"/>
<dbReference type="Proteomes" id="UP001515480">
    <property type="component" value="Unassembled WGS sequence"/>
</dbReference>
<name>A0AB34JSD7_PRYPA</name>
<dbReference type="InterPro" id="IPR036181">
    <property type="entry name" value="MIT_dom_sf"/>
</dbReference>
<reference evidence="2 3" key="1">
    <citation type="journal article" date="2024" name="Science">
        <title>Giant polyketide synthase enzymes in the biosynthesis of giant marine polyether toxins.</title>
        <authorList>
            <person name="Fallon T.R."/>
            <person name="Shende V.V."/>
            <person name="Wierzbicki I.H."/>
            <person name="Pendleton A.L."/>
            <person name="Watervoot N.F."/>
            <person name="Auber R.P."/>
            <person name="Gonzalez D.J."/>
            <person name="Wisecaver J.H."/>
            <person name="Moore B.S."/>
        </authorList>
    </citation>
    <scope>NUCLEOTIDE SEQUENCE [LARGE SCALE GENOMIC DNA]</scope>
    <source>
        <strain evidence="2 3">12B1</strain>
    </source>
</reference>
<protein>
    <recommendedName>
        <fullName evidence="1">MIT domain-containing protein</fullName>
    </recommendedName>
</protein>
<evidence type="ECO:0000259" key="1">
    <source>
        <dbReference type="Pfam" id="PF04212"/>
    </source>
</evidence>
<evidence type="ECO:0000313" key="2">
    <source>
        <dbReference type="EMBL" id="KAL1525081.1"/>
    </source>
</evidence>
<dbReference type="AlphaFoldDB" id="A0AB34JSD7"/>
<organism evidence="2 3">
    <name type="scientific">Prymnesium parvum</name>
    <name type="common">Toxic golden alga</name>
    <dbReference type="NCBI Taxonomy" id="97485"/>
    <lineage>
        <taxon>Eukaryota</taxon>
        <taxon>Haptista</taxon>
        <taxon>Haptophyta</taxon>
        <taxon>Prymnesiophyceae</taxon>
        <taxon>Prymnesiales</taxon>
        <taxon>Prymnesiaceae</taxon>
        <taxon>Prymnesium</taxon>
    </lineage>
</organism>
<dbReference type="Gene3D" id="1.20.58.80">
    <property type="entry name" value="Phosphotransferase system, lactose/cellobiose-type IIA subunit"/>
    <property type="match status" value="1"/>
</dbReference>
<dbReference type="SUPFAM" id="SSF116846">
    <property type="entry name" value="MIT domain"/>
    <property type="match status" value="1"/>
</dbReference>
<dbReference type="PANTHER" id="PTHR37327:SF1">
    <property type="entry name" value="MICROTUBULE INTERACTING AND TRANSPORT DOMAIN-CONTAINING PROTEIN"/>
    <property type="match status" value="1"/>
</dbReference>